<protein>
    <submittedName>
        <fullName evidence="1">Str. FM013</fullName>
    </submittedName>
</protein>
<evidence type="ECO:0000313" key="1">
    <source>
        <dbReference type="EMBL" id="CRL28525.1"/>
    </source>
</evidence>
<dbReference type="Proteomes" id="UP000053732">
    <property type="component" value="Unassembled WGS sequence"/>
</dbReference>
<accession>A0A0G4PQ79</accession>
<organism evidence="1 2">
    <name type="scientific">Penicillium camemberti (strain FM 013)</name>
    <dbReference type="NCBI Taxonomy" id="1429867"/>
    <lineage>
        <taxon>Eukaryota</taxon>
        <taxon>Fungi</taxon>
        <taxon>Dikarya</taxon>
        <taxon>Ascomycota</taxon>
        <taxon>Pezizomycotina</taxon>
        <taxon>Eurotiomycetes</taxon>
        <taxon>Eurotiomycetidae</taxon>
        <taxon>Eurotiales</taxon>
        <taxon>Aspergillaceae</taxon>
        <taxon>Penicillium</taxon>
    </lineage>
</organism>
<proteinExistence type="predicted"/>
<dbReference type="AlphaFoldDB" id="A0A0G4PQ79"/>
<reference evidence="1 2" key="1">
    <citation type="journal article" date="2014" name="Nat. Commun.">
        <title>Multiple recent horizontal transfers of a large genomic region in cheese making fungi.</title>
        <authorList>
            <person name="Cheeseman K."/>
            <person name="Ropars J."/>
            <person name="Renault P."/>
            <person name="Dupont J."/>
            <person name="Gouzy J."/>
            <person name="Branca A."/>
            <person name="Abraham A.L."/>
            <person name="Ceppi M."/>
            <person name="Conseiller E."/>
            <person name="Debuchy R."/>
            <person name="Malagnac F."/>
            <person name="Goarin A."/>
            <person name="Silar P."/>
            <person name="Lacoste S."/>
            <person name="Sallet E."/>
            <person name="Bensimon A."/>
            <person name="Giraud T."/>
            <person name="Brygoo Y."/>
        </authorList>
    </citation>
    <scope>NUCLEOTIDE SEQUENCE [LARGE SCALE GENOMIC DNA]</scope>
    <source>
        <strain evidence="2">FM 013</strain>
    </source>
</reference>
<evidence type="ECO:0000313" key="2">
    <source>
        <dbReference type="Proteomes" id="UP000053732"/>
    </source>
</evidence>
<keyword evidence="2" id="KW-1185">Reference proteome</keyword>
<dbReference type="EMBL" id="HG793161">
    <property type="protein sequence ID" value="CRL28525.1"/>
    <property type="molecule type" value="Genomic_DNA"/>
</dbReference>
<name>A0A0G4PQ79_PENC3</name>
<gene>
    <name evidence="1" type="ORF">PCAMFM013_S028g000078</name>
</gene>
<sequence length="90" mass="10194">MNGVWLIWGDRQASRISYIPLLSVATRFTRIYGVHLATAADHGIFAFCGFDGPREYPGWLWPIEAFYCVTLSSLEAKALDCSYDRGPCWD</sequence>